<comment type="caution">
    <text evidence="1">The sequence shown here is derived from an EMBL/GenBank/DDBJ whole genome shotgun (WGS) entry which is preliminary data.</text>
</comment>
<sequence>LGVGLAEPRVLVRVTAAIAAVRPLSSRTVLFLDVGEEGGELQQICLRADLCGVQKVRDLEVVRQGLARGKGIRVLGCVGKTGGGRDDGLTVFATHIETSISEAELALSAASPVEMLEDRAFTQDVPFL</sequence>
<dbReference type="EMBL" id="CAJNNW010036522">
    <property type="protein sequence ID" value="CAE8735187.1"/>
    <property type="molecule type" value="Genomic_DNA"/>
</dbReference>
<organism evidence="1 2">
    <name type="scientific">Polarella glacialis</name>
    <name type="common">Dinoflagellate</name>
    <dbReference type="NCBI Taxonomy" id="89957"/>
    <lineage>
        <taxon>Eukaryota</taxon>
        <taxon>Sar</taxon>
        <taxon>Alveolata</taxon>
        <taxon>Dinophyceae</taxon>
        <taxon>Suessiales</taxon>
        <taxon>Suessiaceae</taxon>
        <taxon>Polarella</taxon>
    </lineage>
</organism>
<reference evidence="1" key="1">
    <citation type="submission" date="2021-02" db="EMBL/GenBank/DDBJ databases">
        <authorList>
            <person name="Dougan E. K."/>
            <person name="Rhodes N."/>
            <person name="Thang M."/>
            <person name="Chan C."/>
        </authorList>
    </citation>
    <scope>NUCLEOTIDE SEQUENCE</scope>
</reference>
<evidence type="ECO:0000313" key="2">
    <source>
        <dbReference type="Proteomes" id="UP000626109"/>
    </source>
</evidence>
<name>A0A813LX88_POLGL</name>
<proteinExistence type="predicted"/>
<feature type="non-terminal residue" evidence="1">
    <location>
        <position position="128"/>
    </location>
</feature>
<protein>
    <submittedName>
        <fullName evidence="1">Uncharacterized protein</fullName>
    </submittedName>
</protein>
<dbReference type="Proteomes" id="UP000626109">
    <property type="component" value="Unassembled WGS sequence"/>
</dbReference>
<feature type="non-terminal residue" evidence="1">
    <location>
        <position position="1"/>
    </location>
</feature>
<accession>A0A813LX88</accession>
<evidence type="ECO:0000313" key="1">
    <source>
        <dbReference type="EMBL" id="CAE8735187.1"/>
    </source>
</evidence>
<dbReference type="AlphaFoldDB" id="A0A813LX88"/>
<gene>
    <name evidence="1" type="ORF">PGLA2088_LOCUS47704</name>
</gene>